<dbReference type="EMBL" id="LWDX02014886">
    <property type="protein sequence ID" value="OEL34580.1"/>
    <property type="molecule type" value="Genomic_DNA"/>
</dbReference>
<keyword evidence="1 5" id="KW-0732">Signal</keyword>
<evidence type="ECO:0000256" key="1">
    <source>
        <dbReference type="ARBA" id="ARBA00022729"/>
    </source>
</evidence>
<protein>
    <recommendedName>
        <fullName evidence="6">Bifunctional inhibitor/plant lipid transfer protein/seed storage helical domain-containing protein</fullName>
    </recommendedName>
</protein>
<evidence type="ECO:0000256" key="2">
    <source>
        <dbReference type="ARBA" id="ARBA00022761"/>
    </source>
</evidence>
<dbReference type="Proteomes" id="UP000095767">
    <property type="component" value="Unassembled WGS sequence"/>
</dbReference>
<dbReference type="SMART" id="SM00499">
    <property type="entry name" value="AAI"/>
    <property type="match status" value="1"/>
</dbReference>
<keyword evidence="2" id="KW-0758">Storage protein</keyword>
<reference evidence="7 8" key="1">
    <citation type="submission" date="2016-09" db="EMBL/GenBank/DDBJ databases">
        <title>The draft genome of Dichanthelium oligosanthes: A C3 panicoid grass species.</title>
        <authorList>
            <person name="Studer A.J."/>
            <person name="Schnable J.C."/>
            <person name="Brutnell T.P."/>
        </authorList>
    </citation>
    <scope>NUCLEOTIDE SEQUENCE [LARGE SCALE GENOMIC DNA]</scope>
    <source>
        <strain evidence="8">cv. Kellogg 1175</strain>
        <tissue evidence="7">Leaf</tissue>
    </source>
</reference>
<dbReference type="GO" id="GO:0045735">
    <property type="term" value="F:nutrient reservoir activity"/>
    <property type="evidence" value="ECO:0007669"/>
    <property type="project" value="UniProtKB-KW"/>
</dbReference>
<dbReference type="OrthoDB" id="610343at2759"/>
<feature type="signal peptide" evidence="5">
    <location>
        <begin position="1"/>
        <end position="19"/>
    </location>
</feature>
<comment type="caution">
    <text evidence="7">The sequence shown here is derived from an EMBL/GenBank/DDBJ whole genome shotgun (WGS) entry which is preliminary data.</text>
</comment>
<proteinExistence type="inferred from homology"/>
<dbReference type="PRINTS" id="PR00208">
    <property type="entry name" value="GLIADGLUTEN"/>
</dbReference>
<feature type="chain" id="PRO_5009189035" description="Bifunctional inhibitor/plant lipid transfer protein/seed storage helical domain-containing protein" evidence="5">
    <location>
        <begin position="20"/>
        <end position="144"/>
    </location>
</feature>
<dbReference type="PANTHER" id="PTHR33454">
    <property type="entry name" value="PROLAMIN PPROL 14P"/>
    <property type="match status" value="1"/>
</dbReference>
<sequence>MKIIVVLALLALVASSASAQGWKEQQQPGYYGSLHPCGEFLRQKCPPVTGWPFPWSGRWQPSSCQEMRQQCCLRLRQVEPLHRCQEVCSLVEAVVQQMLLQGSEYYELQQAALGAKNLPAMCGVSLPSYCTNPCAIATGGGVCC</sequence>
<dbReference type="SUPFAM" id="SSF47699">
    <property type="entry name" value="Bifunctional inhibitor/lipid-transfer protein/seed storage 2S albumin"/>
    <property type="match status" value="1"/>
</dbReference>
<dbReference type="InterPro" id="IPR036312">
    <property type="entry name" value="Bifun_inhib/LTP/seed_sf"/>
</dbReference>
<dbReference type="PANTHER" id="PTHR33454:SF19">
    <property type="entry name" value="PROLAMIN PPROL 14P"/>
    <property type="match status" value="1"/>
</dbReference>
<keyword evidence="8" id="KW-1185">Reference proteome</keyword>
<dbReference type="CDD" id="cd00261">
    <property type="entry name" value="AAI_SS"/>
    <property type="match status" value="1"/>
</dbReference>
<dbReference type="InterPro" id="IPR001954">
    <property type="entry name" value="Glia_glutenin"/>
</dbReference>
<gene>
    <name evidence="7" type="ORF">BAE44_0004402</name>
</gene>
<keyword evidence="3" id="KW-0708">Seed storage protein</keyword>
<evidence type="ECO:0000259" key="6">
    <source>
        <dbReference type="SMART" id="SM00499"/>
    </source>
</evidence>
<evidence type="ECO:0000313" key="8">
    <source>
        <dbReference type="Proteomes" id="UP000095767"/>
    </source>
</evidence>
<dbReference type="Pfam" id="PF13016">
    <property type="entry name" value="Gliadin"/>
    <property type="match status" value="1"/>
</dbReference>
<evidence type="ECO:0000256" key="3">
    <source>
        <dbReference type="ARBA" id="ARBA00023129"/>
    </source>
</evidence>
<name>A0A1E5WBE3_9POAL</name>
<accession>A0A1E5WBE3</accession>
<organism evidence="7 8">
    <name type="scientific">Dichanthelium oligosanthes</name>
    <dbReference type="NCBI Taxonomy" id="888268"/>
    <lineage>
        <taxon>Eukaryota</taxon>
        <taxon>Viridiplantae</taxon>
        <taxon>Streptophyta</taxon>
        <taxon>Embryophyta</taxon>
        <taxon>Tracheophyta</taxon>
        <taxon>Spermatophyta</taxon>
        <taxon>Magnoliopsida</taxon>
        <taxon>Liliopsida</taxon>
        <taxon>Poales</taxon>
        <taxon>Poaceae</taxon>
        <taxon>PACMAD clade</taxon>
        <taxon>Panicoideae</taxon>
        <taxon>Panicodae</taxon>
        <taxon>Paniceae</taxon>
        <taxon>Dichantheliinae</taxon>
        <taxon>Dichanthelium</taxon>
    </lineage>
</organism>
<comment type="similarity">
    <text evidence="4">Belongs to the prolamin family.</text>
</comment>
<evidence type="ECO:0000256" key="5">
    <source>
        <dbReference type="SAM" id="SignalP"/>
    </source>
</evidence>
<dbReference type="Gene3D" id="1.10.110.10">
    <property type="entry name" value="Plant lipid-transfer and hydrophobic proteins"/>
    <property type="match status" value="1"/>
</dbReference>
<dbReference type="AlphaFoldDB" id="A0A1E5WBE3"/>
<feature type="domain" description="Bifunctional inhibitor/plant lipid transfer protein/seed storage helical" evidence="6">
    <location>
        <begin position="37"/>
        <end position="130"/>
    </location>
</feature>
<evidence type="ECO:0000256" key="4">
    <source>
        <dbReference type="ARBA" id="ARBA00023784"/>
    </source>
</evidence>
<evidence type="ECO:0000313" key="7">
    <source>
        <dbReference type="EMBL" id="OEL34580.1"/>
    </source>
</evidence>
<dbReference type="InterPro" id="IPR016140">
    <property type="entry name" value="Bifunc_inhib/LTP/seed_store"/>
</dbReference>